<evidence type="ECO:0000313" key="2">
    <source>
        <dbReference type="EMBL" id="MCD1293661.1"/>
    </source>
</evidence>
<dbReference type="GO" id="GO:0016787">
    <property type="term" value="F:hydrolase activity"/>
    <property type="evidence" value="ECO:0007669"/>
    <property type="project" value="InterPro"/>
</dbReference>
<comment type="caution">
    <text evidence="2">The sequence shown here is derived from an EMBL/GenBank/DDBJ whole genome shotgun (WGS) entry which is preliminary data.</text>
</comment>
<dbReference type="InterPro" id="IPR002821">
    <property type="entry name" value="Hydantoinase_A"/>
</dbReference>
<dbReference type="InterPro" id="IPR043129">
    <property type="entry name" value="ATPase_NBD"/>
</dbReference>
<feature type="domain" description="Hydantoinase A/oxoprolinase" evidence="1">
    <location>
        <begin position="51"/>
        <end position="317"/>
    </location>
</feature>
<evidence type="ECO:0000313" key="3">
    <source>
        <dbReference type="Proteomes" id="UP001320159"/>
    </source>
</evidence>
<protein>
    <submittedName>
        <fullName evidence="2">H4MPT-linked C1 transfer pathway protein</fullName>
    </submittedName>
</protein>
<dbReference type="EMBL" id="PGCK01000001">
    <property type="protein sequence ID" value="MCD1293661.1"/>
    <property type="molecule type" value="Genomic_DNA"/>
</dbReference>
<dbReference type="Gene3D" id="3.30.420.40">
    <property type="match status" value="1"/>
</dbReference>
<evidence type="ECO:0000259" key="1">
    <source>
        <dbReference type="Pfam" id="PF01968"/>
    </source>
</evidence>
<sequence>MILGIDIGGANTKAASSDGKFTMSKYLPLWKEADLEGTLRSIKEAAGDIDAVGVAITGELADCYPTKKEGIEHISSVVKKVFKNAVFYGSDGKFYRDTPDHKLFSAANWVASARYVGMVHKDILFIDIGSTTTDIIPVVGSLPAAGMTDFQRLAHNELIYAGALRTNIAALLQRVNIKDMDVRTSSELFAITGDAYLLLERITPEEYTCDTPDCGSKDSKGAALRLARVVCCDLEELDMGDVMDIARQVHTYQVDTLKEAVDELVKLHGLNKAIICGQGSFIAKDALLGMHIPFTMLSAEYGDEISKVFPAYAVARLLGNTVQD</sequence>
<dbReference type="NCBIfam" id="TIGR03123">
    <property type="entry name" value="one_C_unchar_1"/>
    <property type="match status" value="1"/>
</dbReference>
<dbReference type="RefSeq" id="WP_230739773.1">
    <property type="nucleotide sequence ID" value="NZ_PGCK01000001.1"/>
</dbReference>
<reference evidence="2 3" key="1">
    <citation type="submission" date="2017-11" db="EMBL/GenBank/DDBJ databases">
        <title>Isolation and Characterization of Family Methanocellaceae Species from Potential Methane Hydrate Area Offshore Southwestern Taiwan.</title>
        <authorList>
            <person name="Zhang W.-L."/>
            <person name="Chen W.-C."/>
            <person name="Lai M.-C."/>
            <person name="Chen S.-C."/>
        </authorList>
    </citation>
    <scope>NUCLEOTIDE SEQUENCE [LARGE SCALE GENOMIC DNA]</scope>
    <source>
        <strain evidence="2 3">CWC-04</strain>
    </source>
</reference>
<dbReference type="SUPFAM" id="SSF53067">
    <property type="entry name" value="Actin-like ATPase domain"/>
    <property type="match status" value="1"/>
</dbReference>
<proteinExistence type="predicted"/>
<gene>
    <name evidence="2" type="ORF">CUJ83_01460</name>
</gene>
<dbReference type="InterPro" id="IPR002756">
    <property type="entry name" value="MfnF"/>
</dbReference>
<accession>A0AAP2RB48</accession>
<dbReference type="AlphaFoldDB" id="A0AAP2RB48"/>
<dbReference type="Pfam" id="PF01968">
    <property type="entry name" value="Hydantoinase_A"/>
    <property type="match status" value="1"/>
</dbReference>
<organism evidence="2 3">
    <name type="scientific">Methanooceanicella nereidis</name>
    <dbReference type="NCBI Taxonomy" id="2052831"/>
    <lineage>
        <taxon>Archaea</taxon>
        <taxon>Methanobacteriati</taxon>
        <taxon>Methanobacteriota</taxon>
        <taxon>Stenosarchaea group</taxon>
        <taxon>Methanomicrobia</taxon>
        <taxon>Methanocellales</taxon>
        <taxon>Methanocellaceae</taxon>
        <taxon>Methanooceanicella</taxon>
    </lineage>
</organism>
<name>A0AAP2RB48_9EURY</name>
<dbReference type="Proteomes" id="UP001320159">
    <property type="component" value="Unassembled WGS sequence"/>
</dbReference>
<dbReference type="Gene3D" id="3.30.420.190">
    <property type="entry name" value="conserved archaeal protein q6m145"/>
    <property type="match status" value="1"/>
</dbReference>
<keyword evidence="3" id="KW-1185">Reference proteome</keyword>